<proteinExistence type="predicted"/>
<dbReference type="SMART" id="SM00336">
    <property type="entry name" value="BBOX"/>
    <property type="match status" value="1"/>
</dbReference>
<evidence type="ECO:0000313" key="18">
    <source>
        <dbReference type="Proteomes" id="UP000054783"/>
    </source>
</evidence>
<evidence type="ECO:0000256" key="2">
    <source>
        <dbReference type="ARBA" id="ARBA00021526"/>
    </source>
</evidence>
<keyword evidence="18" id="KW-1185">Reference proteome</keyword>
<dbReference type="GO" id="GO:0048471">
    <property type="term" value="C:perinuclear region of cytoplasm"/>
    <property type="evidence" value="ECO:0007669"/>
    <property type="project" value="TreeGrafter"/>
</dbReference>
<keyword evidence="11" id="KW-0539">Nucleus</keyword>
<feature type="compositionally biased region" description="Pro residues" evidence="13">
    <location>
        <begin position="675"/>
        <end position="686"/>
    </location>
</feature>
<feature type="domain" description="RING-type" evidence="14">
    <location>
        <begin position="301"/>
        <end position="339"/>
    </location>
</feature>
<dbReference type="GO" id="GO:0005634">
    <property type="term" value="C:nucleus"/>
    <property type="evidence" value="ECO:0007669"/>
    <property type="project" value="UniProtKB-SubCell"/>
</dbReference>
<dbReference type="PROSITE" id="PS51057">
    <property type="entry name" value="PAIRED_2"/>
    <property type="match status" value="1"/>
</dbReference>
<evidence type="ECO:0000256" key="7">
    <source>
        <dbReference type="ARBA" id="ARBA00022833"/>
    </source>
</evidence>
<dbReference type="SUPFAM" id="SSF46689">
    <property type="entry name" value="Homeodomain-like"/>
    <property type="match status" value="1"/>
</dbReference>
<feature type="domain" description="Paired" evidence="16">
    <location>
        <begin position="63"/>
        <end position="189"/>
    </location>
</feature>
<dbReference type="SMART" id="SM00351">
    <property type="entry name" value="PAX"/>
    <property type="match status" value="1"/>
</dbReference>
<dbReference type="InterPro" id="IPR001841">
    <property type="entry name" value="Znf_RING"/>
</dbReference>
<dbReference type="PANTHER" id="PTHR22635:SF0">
    <property type="entry name" value="RING FINGER PROTEIN 207"/>
    <property type="match status" value="1"/>
</dbReference>
<dbReference type="GO" id="GO:0030544">
    <property type="term" value="F:Hsp70 protein binding"/>
    <property type="evidence" value="ECO:0007669"/>
    <property type="project" value="InterPro"/>
</dbReference>
<organism evidence="17 18">
    <name type="scientific">Trichinella patagoniensis</name>
    <dbReference type="NCBI Taxonomy" id="990121"/>
    <lineage>
        <taxon>Eukaryota</taxon>
        <taxon>Metazoa</taxon>
        <taxon>Ecdysozoa</taxon>
        <taxon>Nematoda</taxon>
        <taxon>Enoplea</taxon>
        <taxon>Dorylaimia</taxon>
        <taxon>Trichinellida</taxon>
        <taxon>Trichinellidae</taxon>
        <taxon>Trichinella</taxon>
    </lineage>
</organism>
<dbReference type="PROSITE" id="PS00518">
    <property type="entry name" value="ZF_RING_1"/>
    <property type="match status" value="1"/>
</dbReference>
<feature type="domain" description="B box-type" evidence="15">
    <location>
        <begin position="365"/>
        <end position="413"/>
    </location>
</feature>
<evidence type="ECO:0000256" key="4">
    <source>
        <dbReference type="ARBA" id="ARBA00022723"/>
    </source>
</evidence>
<dbReference type="GO" id="GO:0006355">
    <property type="term" value="P:regulation of DNA-templated transcription"/>
    <property type="evidence" value="ECO:0007669"/>
    <property type="project" value="InterPro"/>
</dbReference>
<feature type="region of interest" description="Disordered" evidence="13">
    <location>
        <begin position="665"/>
        <end position="690"/>
    </location>
</feature>
<dbReference type="Pfam" id="PF00097">
    <property type="entry name" value="zf-C3HC4"/>
    <property type="match status" value="1"/>
</dbReference>
<evidence type="ECO:0000256" key="11">
    <source>
        <dbReference type="ARBA" id="ARBA00023242"/>
    </source>
</evidence>
<evidence type="ECO:0000256" key="12">
    <source>
        <dbReference type="PROSITE-ProRule" id="PRU00024"/>
    </source>
</evidence>
<keyword evidence="5" id="KW-0563">Paired box</keyword>
<keyword evidence="4" id="KW-0479">Metal-binding</keyword>
<feature type="non-terminal residue" evidence="17">
    <location>
        <position position="1"/>
    </location>
</feature>
<keyword evidence="9" id="KW-0238">DNA-binding</keyword>
<dbReference type="InterPro" id="IPR013083">
    <property type="entry name" value="Znf_RING/FYVE/PHD"/>
</dbReference>
<evidence type="ECO:0000259" key="14">
    <source>
        <dbReference type="PROSITE" id="PS50089"/>
    </source>
</evidence>
<dbReference type="InterPro" id="IPR039320">
    <property type="entry name" value="RNF207"/>
</dbReference>
<dbReference type="PANTHER" id="PTHR22635">
    <property type="entry name" value="RING FINGER PROTEIN 207"/>
    <property type="match status" value="1"/>
</dbReference>
<evidence type="ECO:0000313" key="17">
    <source>
        <dbReference type="EMBL" id="KRY17224.1"/>
    </source>
</evidence>
<keyword evidence="8" id="KW-0805">Transcription regulation</keyword>
<comment type="subcellular location">
    <subcellularLocation>
        <location evidence="1">Nucleus</location>
    </subcellularLocation>
</comment>
<dbReference type="OrthoDB" id="3225452at2759"/>
<dbReference type="SMART" id="SM00184">
    <property type="entry name" value="RING"/>
    <property type="match status" value="1"/>
</dbReference>
<dbReference type="Pfam" id="PF00292">
    <property type="entry name" value="PAX"/>
    <property type="match status" value="1"/>
</dbReference>
<dbReference type="FunFam" id="1.10.10.10:FF:000003">
    <property type="entry name" value="Paired box protein Pax-6"/>
    <property type="match status" value="1"/>
</dbReference>
<dbReference type="InterPro" id="IPR000315">
    <property type="entry name" value="Znf_B-box"/>
</dbReference>
<protein>
    <recommendedName>
        <fullName evidence="2">RING finger protein 207</fullName>
    </recommendedName>
</protein>
<dbReference type="InterPro" id="IPR009057">
    <property type="entry name" value="Homeodomain-like_sf"/>
</dbReference>
<evidence type="ECO:0000256" key="8">
    <source>
        <dbReference type="ARBA" id="ARBA00023015"/>
    </source>
</evidence>
<gene>
    <name evidence="17" type="primary">ugt-58</name>
    <name evidence="17" type="ORF">T12_2708</name>
</gene>
<dbReference type="AlphaFoldDB" id="A0A0V0ZX66"/>
<dbReference type="PROSITE" id="PS50119">
    <property type="entry name" value="ZF_BBOX"/>
    <property type="match status" value="1"/>
</dbReference>
<dbReference type="CDD" id="cd19814">
    <property type="entry name" value="Bbox1_RNF207-like"/>
    <property type="match status" value="1"/>
</dbReference>
<keyword evidence="10" id="KW-0804">Transcription</keyword>
<dbReference type="Gene3D" id="1.20.58.1540">
    <property type="entry name" value="Actin interacting protein 3, C-terminal domain"/>
    <property type="match status" value="1"/>
</dbReference>
<dbReference type="InterPro" id="IPR036388">
    <property type="entry name" value="WH-like_DNA-bd_sf"/>
</dbReference>
<evidence type="ECO:0000256" key="1">
    <source>
        <dbReference type="ARBA" id="ARBA00004123"/>
    </source>
</evidence>
<dbReference type="PRINTS" id="PR00027">
    <property type="entry name" value="PAIREDBOX"/>
</dbReference>
<sequence length="1167" mass="130095">LDKTAIFPYPMGQQLNPDDFEQKFEEWLRKVEEYERFHQPTVSGTPILVRNKDFDKVISQADTRLATNQLGGTYANGRPLPAALRQKIVEMAIRGVKPCRISKELRVSHGCVSKILSKWRETGSIKPGKIGGSKPKKSLPEVIAAINIYKRCRPSMFSWEIRERLIADGICTEYNVPSISSINRIIRNRLLSGLGYDENCLFNGKKTQDGVYYAQQQSAKVQNNYFHFPAPTSTTVAVNDVPSPVVPNRAPVLLPTLDTAFHDPMIGSMNVAQSQYKALNKADFIGSHIHSQLHSRNLLTCPSCSKLIKDPVWLCCGHVFCRKCIGSVGVGHEIMCAECGKKTPFSTSRSKLDELIGLLLVSCVNSEEACANCDCKFSSAMYFCQTCQQLLCVGCKSRTHQAKMFRSHKVILKSGQLPAIESNDDEICTTHGERKELFSFETGLLACQRCVEASSAESRLCFVDALSAYDQAEEKFDLLFERLLQTEAEVTDEIDVLELLLEECCKRKASQQNEIRIFCQKMIEAVVVTRDRLLDEILRKSSETEERLKETRRKLLQLSSSLQRCSLFISFLRSLPDKLHYLSFVPHVIATTETMLSNANSSVGRRPELVPLYNLSDEFSKYAKFLTVIRGWVCLMCGMRIFRALEQFGIGSVILPSNLKCSSGTSSATNNNGSTPPPPPPAPPAPSAFSFSSSSSSSSSSCYYNSKGSGGSSAGSFSSSGYFSSLNGSQSSGSSTTKYPPPMQDYRLGRCSSSCAFSKEFGKIESELAKCRGQFSQIVQQAVELQRDVTRRKCLIDCQKFNDLKLQCQKLKVDLGAHSSVVDDLQPLFQRIWEEELDHVRRQQEMYKNHITSVIEFRQQLQQLVNASEQLSPYVQSIYTAIQHISPERACKSAPGLMEQLCLQIATLEPNSKLRVDAIEKQELERKQKLEQCRQQDSDVLINVKRHLKRCRDLSKNGQRYDAKGGGGPVVRHVDRDRQSTAVEHKTCLRLDEMKSSGFFRSFRSSDVLTRFFPLVSLEDSIGLFLNQDGVCGNFLQESAAKVAAFPSAQVSIDCIVNFQLPASRQADVSVLCRQHVYQEVDFVDVSGGGGGGGSAQRSILSAVRDGVEPEQHAADACEEAQDLLNARLKRRLPPNLIAEVGQDALEARGKLLESLKQRMSDKNPKL</sequence>
<dbReference type="Proteomes" id="UP000054783">
    <property type="component" value="Unassembled WGS sequence"/>
</dbReference>
<dbReference type="PROSITE" id="PS50089">
    <property type="entry name" value="ZF_RING_2"/>
    <property type="match status" value="1"/>
</dbReference>
<evidence type="ECO:0000256" key="6">
    <source>
        <dbReference type="ARBA" id="ARBA00022771"/>
    </source>
</evidence>
<accession>A0A0V0ZX66</accession>
<name>A0A0V0ZX66_9BILA</name>
<dbReference type="Pfam" id="PF03915">
    <property type="entry name" value="AIP3"/>
    <property type="match status" value="1"/>
</dbReference>
<evidence type="ECO:0000256" key="13">
    <source>
        <dbReference type="SAM" id="MobiDB-lite"/>
    </source>
</evidence>
<evidence type="ECO:0000256" key="5">
    <source>
        <dbReference type="ARBA" id="ARBA00022724"/>
    </source>
</evidence>
<dbReference type="SUPFAM" id="SSF57850">
    <property type="entry name" value="RING/U-box"/>
    <property type="match status" value="1"/>
</dbReference>
<dbReference type="EMBL" id="JYDQ01000065">
    <property type="protein sequence ID" value="KRY17224.1"/>
    <property type="molecule type" value="Genomic_DNA"/>
</dbReference>
<evidence type="ECO:0000256" key="3">
    <source>
        <dbReference type="ARBA" id="ARBA00022473"/>
    </source>
</evidence>
<dbReference type="GO" id="GO:0008270">
    <property type="term" value="F:zinc ion binding"/>
    <property type="evidence" value="ECO:0007669"/>
    <property type="project" value="UniProtKB-KW"/>
</dbReference>
<dbReference type="Gene3D" id="1.10.10.10">
    <property type="entry name" value="Winged helix-like DNA-binding domain superfamily/Winged helix DNA-binding domain"/>
    <property type="match status" value="2"/>
</dbReference>
<feature type="compositionally biased region" description="Low complexity" evidence="13">
    <location>
        <begin position="665"/>
        <end position="674"/>
    </location>
</feature>
<evidence type="ECO:0000256" key="9">
    <source>
        <dbReference type="ARBA" id="ARBA00023125"/>
    </source>
</evidence>
<dbReference type="Pfam" id="PF00643">
    <property type="entry name" value="zf-B_box"/>
    <property type="match status" value="1"/>
</dbReference>
<dbReference type="GO" id="GO:0003677">
    <property type="term" value="F:DNA binding"/>
    <property type="evidence" value="ECO:0007669"/>
    <property type="project" value="UniProtKB-KW"/>
</dbReference>
<dbReference type="InterPro" id="IPR018957">
    <property type="entry name" value="Znf_C3HC4_RING-type"/>
</dbReference>
<evidence type="ECO:0000259" key="15">
    <source>
        <dbReference type="PROSITE" id="PS50119"/>
    </source>
</evidence>
<evidence type="ECO:0000256" key="10">
    <source>
        <dbReference type="ARBA" id="ARBA00023163"/>
    </source>
</evidence>
<reference evidence="17 18" key="1">
    <citation type="submission" date="2015-01" db="EMBL/GenBank/DDBJ databases">
        <title>Evolution of Trichinella species and genotypes.</title>
        <authorList>
            <person name="Korhonen P.K."/>
            <person name="Edoardo P."/>
            <person name="Giuseppe L.R."/>
            <person name="Gasser R.B."/>
        </authorList>
    </citation>
    <scope>NUCLEOTIDE SEQUENCE [LARGE SCALE GENOMIC DNA]</scope>
    <source>
        <strain evidence="17">ISS2496</strain>
    </source>
</reference>
<dbReference type="InterPro" id="IPR017907">
    <property type="entry name" value="Znf_RING_CS"/>
</dbReference>
<keyword evidence="6 12" id="KW-0863">Zinc-finger</keyword>
<dbReference type="Gene3D" id="3.30.40.10">
    <property type="entry name" value="Zinc/RING finger domain, C3HC4 (zinc finger)"/>
    <property type="match status" value="1"/>
</dbReference>
<dbReference type="GO" id="GO:0044325">
    <property type="term" value="F:transmembrane transporter binding"/>
    <property type="evidence" value="ECO:0007669"/>
    <property type="project" value="TreeGrafter"/>
</dbReference>
<keyword evidence="7" id="KW-0862">Zinc</keyword>
<dbReference type="InterPro" id="IPR001523">
    <property type="entry name" value="Paired_dom"/>
</dbReference>
<comment type="caution">
    <text evidence="17">The sequence shown here is derived from an EMBL/GenBank/DDBJ whole genome shotgun (WGS) entry which is preliminary data.</text>
</comment>
<keyword evidence="3" id="KW-0217">Developmental protein</keyword>
<dbReference type="InterPro" id="IPR022782">
    <property type="entry name" value="AIP3-like_C"/>
</dbReference>
<evidence type="ECO:0000259" key="16">
    <source>
        <dbReference type="PROSITE" id="PS51057"/>
    </source>
</evidence>